<feature type="region of interest" description="Disordered" evidence="2">
    <location>
        <begin position="1271"/>
        <end position="1301"/>
    </location>
</feature>
<dbReference type="SUPFAM" id="SSF52540">
    <property type="entry name" value="P-loop containing nucleoside triphosphate hydrolases"/>
    <property type="match status" value="2"/>
</dbReference>
<feature type="compositionally biased region" description="Low complexity" evidence="2">
    <location>
        <begin position="1531"/>
        <end position="1542"/>
    </location>
</feature>
<name>A0ABN4LV41_9ALTE</name>
<sequence>MKKTKNAIIQITGYNKDKGSIYGLLKGKPEKPITLVFSRHSKARNFIDAFIDESAKSHAPIGSFIHARNLRKLVEDGEFYAATSANLLSKPSQPNKAVVAPIKVDAEFTQLTNKGTQKTYDVLFASVLDEEYESIRKLSELENAMLRALDKESQFGERAKRGALIRVGYTKANGQKHTIPIEFVAPRQNGVEAAVKEFVRNSKELKNALNTAKDALQSPQGILEIAGYSRVIINDFGNKQRSERHRNNTAYVEDSKRSRRAYTLAALSFSPKYGNINEIHVFDTKENSVAGTVGVHGHDTSAFYNIEYRTEAQQQEINHQFRYPLRFSNHLNSTGKITGVKVSGDESKLKQFEDRIMKAVEGITPIKTANKPEYVFPKQHRQQVLSSLSDLLGTPAIYSETTPIDSVRNDKFRVSGHTDVAPFSGKLKALTEKYQGEVLSGDFYFPLDKRLDVESDLAELLNQPLKQAYTGPSKAPRLSYAEWLDDKYNGNTHHMMQDLDREISDVADQMGIDWSKTQPNIIMPPPGSNMVQFKGSKSVWTSNTKHAGSAQIIASSGYLASENKAKGKTEDLLTITLKFYNKKIDSGAGEISFNSFHALLDKYNLDMGRGYSQKNAEQKEKQRLERESNLKRQKERLEAKRIADAKKVKSDVKDAQRMWETAPKETGNNPQLIKRKLSEATGLCDVRRLDGRNPAFMYAIYDMKDNFGGLQKIYGTPWQDEKGRSMNKVFSASIPLSDPITGEKTGAHGRIGHDDGKSTIYVGEGFNNTLTAVYLAGGYGVVGLNKDNVKHVISMLRNKYPERPIVQIADNDWENALGNVGLLSAIEASWDSKVGYVLPSFGENPEKGLNDLSDLYVTQGASEAKRQLSEVIAPPSTLLEYHTLIVRHSGDKDLQTKIDTAISALESEYDEDDIKAFGPNGIEAYLAEQRLNGAAQKVVLAKPKTPEEAPEKSTVTPPAKAQPIIKEMVTAQAQKPPAKPITEAKTSPTQKPAETVTTTVTQSPPLTGIDFIEKVTAKTNTAYLLLVDHEGKHHDKIKSASARLAQGRAPIFNQKLKGFIIPFAQKNPLAAALHELTGAPQLYFGMPYDKSATGFVIRGDLTDAVRNTVQKSLGQIPFRYDANEHGIVVEDETAINLLKPALKHQLHSQNSPVYFNPTAPRTSDVLLNEMQGVSQQLNVSVSHIKKANALIKSFDINMPSDQYWLAAFYAKNAPKFQHLNGLEKHQAILKESIEDAFINNGHFFEDDNDLIARATAFTHVAKQLDMLSDQNIEPEVKAQEVPVKKDSSELPATSKEEEQATEEVIQEIVAPEVVEAPASVTYMTPPTKPTAPAPVLVDSDEQVSLLNTEADIAPASAVALLESETPLTPETEIATLEEQTVVALEEPELEQNDDIEAIEAEPAVIESVTEQDSVDRNAIEHADSETLTALNEETDLFNIDDVLSDFAEFEPSIGIADLDSDKAGEEQAPIEFELESTSVSADSDAEGEIADFFDLEPSLELSDIAPSENDDTAKQASEGSLESTPESITGEATESNTSSESAPLNDADNEDSINAEMPVSGLAEPVEPQIAENLPNESVDSEVLPSAQLTGDALEPNDLVTPPTNTFSELHINEVNPDAVSTESETDQSFEGEIHPTELDTVIPEAEVEVVGTEVEEGITEDALIDFMFQDLFPDTQDVEEVVQVADTMESTPLQPEETETTAPEVEGETVAIDDAVPAIETDAAQRYMSLIEYMNTMADNGFTPDEFESDCIEIPGMPYFSIETKEVDTQQFNADVMAMRHSLNANAPKTFIDTYVGEYIKAAKGRMDTAETYTKAFLLIKGEMEDKRFREYFRGANKLKGHESGHAYIEDGKYNKALFESDLDYVHGTTVLSQFYRQMAAQVFGSKKDEGKQLLEKVINEANEQSENTQYLRVLSNEILVLSVTQVGDSLTVKGQALTDKELEKLSDLPTQLREESEVDTLRSEDSAQLLKCKFARYGNVYLIGNNGSYTASEDYTYASARFSSMLPKVEEVAPATDSQVAPTPSSTSEASKLVNAIEKPLQDNRFAELKELLTSAVESEMTYEEFHQMYLSKEALDVSPYHDPSGTMIDSEAIRNDLKKNSYTSVRALYNTLKKELNLDSQIRNDEIVSVAGINPSQKDKLSTAISSFDLLPRLAVDSSSIMPFAQFINTPSALGPINEIQAISYRELTSKEAIDKYSLAQFKLFAEINQVKGSESVEDKAALATIIQENLTHRSTIALLDEGSLSALPPEELAQMAAALRIESTSSPVVTARKLRQEAKSLHDSSIVKVAQLNFVATIAHAQDAGLPISGRILREVDAFTGGELESVASRVEEINARQDREAFINTLASGLQSVSLLDFDTRVDIRADEYENPIVVGIENPKYVSKGRFHYAVLGDTKKAHEGLLLPSDVSYFTVLSDRSIGVARAIENEYLSTYSLAPLNKNAVEFSLDAIDRYLSDAGLIGANNDEGESLIIAKQKDQFTCYQPGADEPVAIYNSLSELSDAVLSQGLTYFSVDSITNDFGIKQTLSIHETLALGESFNEQNIDEVVEILGEQSATKGLFANEKVNFVKENLLSTLLGDYKQALINNDIAERPAWFSQVEATITAKATATTLETSTPSKPASQQTIMVGDRIATQDGSVKGRIILLAENEASVVPEWLYQARNEGSKLLSSLPLSFFENVNANAFSETVQLSDLNVDVFEKYSPANVDGLENLKNAPDADITTLAILFGLEKSEKPDALKQQIEREFDLRMIALEHLSGLVDEDTTLNKMASAGVNLKDSDAVTKWFTDAKKLTAKQLYAFRYVNLLKECERFGMTQKVGLVHQLDSKQLDNLHIVRPYDAETIISVESKDYAYWRDTIQLDEDHPLSIAFVDGDVIVTPVQPAIEVVEAKRIDEGTPLLTDNKGQVEVVTVQGYSDNGTLQVMTDEGQILNLTSEFVEYDEAAFESIKNNLGLNEDGAFITILEKAVQKADQLAFPESGYAQLAIAELESVMDLRLGEGHLSQNDLNLGTSENTPAYFDKNGKLIGTGETIEKAILATQPDKEQNDEISGVSARDNNATGGNAPRTGDTVRAVESNGSRDESSLSKNGGVVRNEPTNLRAADTEGRRPDGHSDALESPTRREGTSTPSVIDELDGRIRSTPFDFTQQSALSTFSLKEKYQHNIDAIKIVKELEKSERRATQAEVDALGKYSGWGGIAKYLSYWEYNKQQQELEELVTPQELAAIKSSTNTAFFTPVPVTQTVWKGLHKMGFKGGKVCDPSMGTGNFYGLMPASLADKSSLSGVELDSITAAIAKHLQPDVKITNTGYEKAVLPNDYFDVITSNIPFGNFKLHEPDYNHLNLSIHDHFIAKSLDKLKPGGMVAFITSTYTMDSRSTKAREHFAQSSDLVSAMRLPNKVFKEHAGTEANADILFFRKRFDHENQGNTSWVNTDYFDKLNYGEIFINNYFLENPDRVIGDLIVTSGQFGKELGTSFTGDIQRELDAQVAKLPANQFTPNEPITAVEVKADPKPSPDIEALLQPHHRVGSLMVVDNDIYCLQREWDSEQEAYRLAPQAFEYRESNKERLMSLIELRDATRMHIAIQVAKCSDEEFEASATKLNNIYDSFVKRFKDVSATYNKSVFKSDPDAMLICALESKAPNTGKTIKANTFTQRTIQANPPQPVIRSEDDAFLVSLSRFGSLNPDYIERATGKSMETLYNEHDSLFIEPQSQSYVHASQYLSGDMADKLKHAKAALELGEDYATKNINAIEKAWPTPINFGDIRFKIGSQWMPHSYLKDFVYYLGTGNEPRDDNDVKDIHVGKVANLWDINARYSFTRKNEAKLENEWGTSEMSALTLINKLANGDKIEVAVTIDGKRTVLAEETAKAKHMADTIQTEFKAWVGKDPERRIAIAEIYNSTVNVINMPQFNGSLIQYTGLNPKFKGNDFEPREKQKDALARYLVDKSVLFAHGVGSGKSFELVSCAREGRIAGVHNKAMIAAPNNVYGQLARMFQEHYPSANILMMDSKELSALGRKEVTARIAMKNYDAVIVPHSFLNKLAAPSEFVIGQLERQKGELSHAISIAEGIGGYNLKRSEKRLKSLEAKIERRLKQENKDDMLYINELGIDTLFIDESDNFLNLPTPSNMSHVAGVNTSESDKATNLLFMVRYLQEQNNGNGLVLATGTDIRKSMSDMYTNLYYLIPNELERMGILDFDSFMSTFGEVVTAIEASPEGTGYRENSRLAKFNNLPELAKLYRVAADVLTTDESGAQRPHAVRIPVQADGGEFFKPFMNDIALRAKSFRNGAKDEAWFSIQHDAQKAAFDLRMIDARLPAAENGKINTCVRNIESVLKNANTDMPVTQLVFIDRYVNPTSQGFSPYDELINQLVEKGVCKREEIITSREVDTENKKKAFEAAANEGKFKVIIGTTERFGVGNNIQTYLKAMHELTPPWNPREIEQRSGRIERTGNKHTDLSMYRYSTENSYDLFQWEHIRRKALFIAQTKTDPNSAPREYLEEVDANFEEMMAIATGNPLIKEKIDLDRKVDELERARRLAQDKQADAISRINMAKKEIRHADKVIDFIDKTLAVTAKNSDNIDLNGAFVDDADTILKALKKARDVAVKSNEDFIEVGTYKGLPISIDIIYQKEKEMPILNAMINVDGVERSFCETKHISHVARTLMDIETTFAKVKEKSIKEKEDLEKRIGTYEPLTVISFDREDELKNSLKRQAELQAELVEVANEQKEEEVADWKEILNGHIGSSETKDFGDLSESMSLDD</sequence>
<accession>A0ABN4LV41</accession>
<dbReference type="RefSeq" id="WP_061093688.1">
    <property type="nucleotide sequence ID" value="NZ_CP013927.1"/>
</dbReference>
<dbReference type="Proteomes" id="UP000056750">
    <property type="component" value="Plasmid pASTE61-200"/>
</dbReference>
<dbReference type="Gene3D" id="3.40.50.300">
    <property type="entry name" value="P-loop containing nucleotide triphosphate hydrolases"/>
    <property type="match status" value="2"/>
</dbReference>
<dbReference type="InterPro" id="IPR027417">
    <property type="entry name" value="P-loop_NTPase"/>
</dbReference>
<feature type="compositionally biased region" description="Basic and acidic residues" evidence="2">
    <location>
        <begin position="616"/>
        <end position="633"/>
    </location>
</feature>
<reference evidence="3 4" key="1">
    <citation type="submission" date="2015-12" db="EMBL/GenBank/DDBJ databases">
        <title>Intraspecies pangenome expansion in the marine bacterium Alteromonas.</title>
        <authorList>
            <person name="Lopez-Perez M."/>
            <person name="Rodriguez-Valera F."/>
        </authorList>
    </citation>
    <scope>NUCLEOTIDE SEQUENCE [LARGE SCALE GENOMIC DNA]</scope>
    <source>
        <strain evidence="3 4">LMG 21861</strain>
        <plasmid evidence="3 4">pASTE61-200</plasmid>
    </source>
</reference>
<dbReference type="SUPFAM" id="SSF53335">
    <property type="entry name" value="S-adenosyl-L-methionine-dependent methyltransferases"/>
    <property type="match status" value="1"/>
</dbReference>
<dbReference type="EMBL" id="CP013927">
    <property type="protein sequence ID" value="AMJ76647.1"/>
    <property type="molecule type" value="Genomic_DNA"/>
</dbReference>
<keyword evidence="1" id="KW-0175">Coiled coil</keyword>
<protein>
    <submittedName>
        <fullName evidence="3">Uncharacterized protein</fullName>
    </submittedName>
</protein>
<dbReference type="PANTHER" id="PTHR41313:SF1">
    <property type="entry name" value="DNA METHYLASE ADENINE-SPECIFIC DOMAIN-CONTAINING PROTEIN"/>
    <property type="match status" value="1"/>
</dbReference>
<evidence type="ECO:0000313" key="4">
    <source>
        <dbReference type="Proteomes" id="UP000056750"/>
    </source>
</evidence>
<feature type="compositionally biased region" description="Polar residues" evidence="2">
    <location>
        <begin position="1514"/>
        <end position="1527"/>
    </location>
</feature>
<dbReference type="PANTHER" id="PTHR41313">
    <property type="entry name" value="ADENINE-SPECIFIC METHYLTRANSFERASE"/>
    <property type="match status" value="1"/>
</dbReference>
<evidence type="ECO:0000256" key="1">
    <source>
        <dbReference type="SAM" id="Coils"/>
    </source>
</evidence>
<feature type="region of interest" description="Disordered" evidence="2">
    <location>
        <begin position="4745"/>
        <end position="4764"/>
    </location>
</feature>
<evidence type="ECO:0000313" key="3">
    <source>
        <dbReference type="EMBL" id="AMJ76647.1"/>
    </source>
</evidence>
<dbReference type="InterPro" id="IPR029063">
    <property type="entry name" value="SAM-dependent_MTases_sf"/>
</dbReference>
<organism evidence="3 4">
    <name type="scientific">Alteromonas stellipolaris</name>
    <dbReference type="NCBI Taxonomy" id="233316"/>
    <lineage>
        <taxon>Bacteria</taxon>
        <taxon>Pseudomonadati</taxon>
        <taxon>Pseudomonadota</taxon>
        <taxon>Gammaproteobacteria</taxon>
        <taxon>Alteromonadales</taxon>
        <taxon>Alteromonadaceae</taxon>
        <taxon>Alteromonas/Salinimonas group</taxon>
        <taxon>Alteromonas</taxon>
    </lineage>
</organism>
<feature type="compositionally biased region" description="Basic and acidic residues" evidence="2">
    <location>
        <begin position="1274"/>
        <end position="1298"/>
    </location>
</feature>
<dbReference type="PRINTS" id="PR00507">
    <property type="entry name" value="N12N6MTFRASE"/>
</dbReference>
<keyword evidence="3" id="KW-0614">Plasmid</keyword>
<feature type="region of interest" description="Disordered" evidence="2">
    <location>
        <begin position="613"/>
        <end position="633"/>
    </location>
</feature>
<feature type="region of interest" description="Disordered" evidence="2">
    <location>
        <begin position="1503"/>
        <end position="1552"/>
    </location>
</feature>
<feature type="compositionally biased region" description="Basic and acidic residues" evidence="2">
    <location>
        <begin position="3108"/>
        <end position="3130"/>
    </location>
</feature>
<feature type="region of interest" description="Disordered" evidence="2">
    <location>
        <begin position="3044"/>
        <end position="3136"/>
    </location>
</feature>
<feature type="compositionally biased region" description="Polar residues" evidence="2">
    <location>
        <begin position="984"/>
        <end position="1000"/>
    </location>
</feature>
<evidence type="ECO:0000256" key="2">
    <source>
        <dbReference type="SAM" id="MobiDB-lite"/>
    </source>
</evidence>
<gene>
    <name evidence="3" type="ORF">AVL57_00435</name>
</gene>
<feature type="coiled-coil region" evidence="1">
    <location>
        <begin position="4524"/>
        <end position="4551"/>
    </location>
</feature>
<proteinExistence type="predicted"/>
<geneLocation type="plasmid" evidence="3 4">
    <name>pASTE61-200</name>
</geneLocation>
<keyword evidence="4" id="KW-1185">Reference proteome</keyword>
<feature type="region of interest" description="Disordered" evidence="2">
    <location>
        <begin position="971"/>
        <end position="1000"/>
    </location>
</feature>
<dbReference type="InterPro" id="IPR052933">
    <property type="entry name" value="DNA_Protect_Modify"/>
</dbReference>
<dbReference type="Gene3D" id="3.40.50.150">
    <property type="entry name" value="Vaccinia Virus protein VP39"/>
    <property type="match status" value="1"/>
</dbReference>